<dbReference type="RefSeq" id="WP_394301100.1">
    <property type="nucleotide sequence ID" value="NZ_JBHMQT010000018.1"/>
</dbReference>
<protein>
    <submittedName>
        <fullName evidence="1">Uncharacterized protein</fullName>
    </submittedName>
</protein>
<proteinExistence type="predicted"/>
<keyword evidence="2" id="KW-1185">Reference proteome</keyword>
<reference evidence="1 2" key="1">
    <citation type="submission" date="2024-09" db="EMBL/GenBank/DDBJ databases">
        <authorList>
            <person name="Sun Q."/>
            <person name="Mori K."/>
        </authorList>
    </citation>
    <scope>NUCLEOTIDE SEQUENCE [LARGE SCALE GENOMIC DNA]</scope>
    <source>
        <strain evidence="1 2">TBRC 1851</strain>
    </source>
</reference>
<comment type="caution">
    <text evidence="1">The sequence shown here is derived from an EMBL/GenBank/DDBJ whole genome shotgun (WGS) entry which is preliminary data.</text>
</comment>
<organism evidence="1 2">
    <name type="scientific">Sphaerimonospora cavernae</name>
    <dbReference type="NCBI Taxonomy" id="1740611"/>
    <lineage>
        <taxon>Bacteria</taxon>
        <taxon>Bacillati</taxon>
        <taxon>Actinomycetota</taxon>
        <taxon>Actinomycetes</taxon>
        <taxon>Streptosporangiales</taxon>
        <taxon>Streptosporangiaceae</taxon>
        <taxon>Sphaerimonospora</taxon>
    </lineage>
</organism>
<accession>A0ABV6U384</accession>
<dbReference type="Proteomes" id="UP001589870">
    <property type="component" value="Unassembled WGS sequence"/>
</dbReference>
<evidence type="ECO:0000313" key="2">
    <source>
        <dbReference type="Proteomes" id="UP001589870"/>
    </source>
</evidence>
<gene>
    <name evidence="1" type="ORF">ACFHYQ_11480</name>
</gene>
<dbReference type="EMBL" id="JBHMQT010000018">
    <property type="protein sequence ID" value="MFC0862914.1"/>
    <property type="molecule type" value="Genomic_DNA"/>
</dbReference>
<evidence type="ECO:0000313" key="1">
    <source>
        <dbReference type="EMBL" id="MFC0862914.1"/>
    </source>
</evidence>
<sequence length="294" mass="32146">MKITYPVPAETTTVFVVVTDRTPTELSSIVPWRMGRPHRRAAMEVLGTPRLELEAFRAAQSPWRRMDLDGDDIRKQVRRARHHIVVSSTASVTAQPEAAQVARAAARGVAEAYHGMIVDPLTGTALAHCPECPGERQEFRLGDDWLGWTSEVDETGSCPPWEPAASGLCSCLRVKSRGLRRFGLPEIMLDGAACAHSLCTVDILRTVADRLLLGHLDWITGHPGAPCRTIGEHLRIGQADFAVFSGSPDLDDEPFRVRLTRNAADRSCLRIGPPDGFDGTVNDWLCRAPGLLAA</sequence>
<name>A0ABV6U384_9ACTN</name>